<reference evidence="1 2" key="1">
    <citation type="submission" date="2019-06" db="EMBL/GenBank/DDBJ databases">
        <title>New taxonomy in bacterial strain CC-CFT640, isolated from vineyard.</title>
        <authorList>
            <person name="Lin S.-Y."/>
            <person name="Tsai C.-F."/>
            <person name="Young C.-C."/>
        </authorList>
    </citation>
    <scope>NUCLEOTIDE SEQUENCE [LARGE SCALE GENOMIC DNA]</scope>
    <source>
        <strain evidence="1 2">CC-CFT640</strain>
    </source>
</reference>
<dbReference type="Pfam" id="PF08803">
    <property type="entry name" value="ydhR"/>
    <property type="match status" value="1"/>
</dbReference>
<accession>A0A5C8PUI8</accession>
<dbReference type="OrthoDB" id="2065010at2"/>
<dbReference type="PANTHER" id="PTHR39169:SF1">
    <property type="entry name" value="MONOOXYGENASE YDHR-RELATED"/>
    <property type="match status" value="1"/>
</dbReference>
<dbReference type="AlphaFoldDB" id="A0A5C8PUI8"/>
<dbReference type="PANTHER" id="PTHR39169">
    <property type="match status" value="1"/>
</dbReference>
<keyword evidence="2" id="KW-1185">Reference proteome</keyword>
<evidence type="ECO:0000313" key="2">
    <source>
        <dbReference type="Proteomes" id="UP000321638"/>
    </source>
</evidence>
<proteinExistence type="predicted"/>
<gene>
    <name evidence="1" type="ORF">FHP25_04215</name>
</gene>
<dbReference type="EMBL" id="VDUZ01000003">
    <property type="protein sequence ID" value="TXL81741.1"/>
    <property type="molecule type" value="Genomic_DNA"/>
</dbReference>
<dbReference type="InterPro" id="IPR014910">
    <property type="entry name" value="YdhR"/>
</dbReference>
<dbReference type="InterPro" id="IPR011008">
    <property type="entry name" value="Dimeric_a/b-barrel"/>
</dbReference>
<protein>
    <recommendedName>
        <fullName evidence="3">Monooxygenase</fullName>
    </recommendedName>
</protein>
<comment type="caution">
    <text evidence="1">The sequence shown here is derived from an EMBL/GenBank/DDBJ whole genome shotgun (WGS) entry which is preliminary data.</text>
</comment>
<dbReference type="RefSeq" id="WP_147845648.1">
    <property type="nucleotide sequence ID" value="NZ_VDUZ01000003.1"/>
</dbReference>
<organism evidence="1 2">
    <name type="scientific">Vineibacter terrae</name>
    <dbReference type="NCBI Taxonomy" id="2586908"/>
    <lineage>
        <taxon>Bacteria</taxon>
        <taxon>Pseudomonadati</taxon>
        <taxon>Pseudomonadota</taxon>
        <taxon>Alphaproteobacteria</taxon>
        <taxon>Hyphomicrobiales</taxon>
        <taxon>Vineibacter</taxon>
    </lineage>
</organism>
<dbReference type="Gene3D" id="3.30.70.100">
    <property type="match status" value="1"/>
</dbReference>
<dbReference type="Proteomes" id="UP000321638">
    <property type="component" value="Unassembled WGS sequence"/>
</dbReference>
<sequence length="108" mass="11757">MPVILQVNYTPSDKQSRQAPQDRIESAKAIAKLPGLLWKVWIEDSASNTRGGIYLFENLDSAKAWGDGVLATRLAEGGGSDVSIRYFDVNEEPSVITRAPLAQLLQAA</sequence>
<evidence type="ECO:0000313" key="1">
    <source>
        <dbReference type="EMBL" id="TXL81741.1"/>
    </source>
</evidence>
<dbReference type="SUPFAM" id="SSF54909">
    <property type="entry name" value="Dimeric alpha+beta barrel"/>
    <property type="match status" value="1"/>
</dbReference>
<name>A0A5C8PUI8_9HYPH</name>
<evidence type="ECO:0008006" key="3">
    <source>
        <dbReference type="Google" id="ProtNLM"/>
    </source>
</evidence>